<dbReference type="Proteomes" id="UP000248614">
    <property type="component" value="Unassembled WGS sequence"/>
</dbReference>
<proteinExistence type="predicted"/>
<name>A0A2W4ZB19_9SPHN</name>
<dbReference type="EMBL" id="QFNF01000007">
    <property type="protein sequence ID" value="PZO79533.1"/>
    <property type="molecule type" value="Genomic_DNA"/>
</dbReference>
<dbReference type="AlphaFoldDB" id="A0A2W4ZB19"/>
<comment type="caution">
    <text evidence="1">The sequence shown here is derived from an EMBL/GenBank/DDBJ whole genome shotgun (WGS) entry which is preliminary data.</text>
</comment>
<evidence type="ECO:0000313" key="2">
    <source>
        <dbReference type="Proteomes" id="UP000248614"/>
    </source>
</evidence>
<organism evidence="1 2">
    <name type="scientific">Sphingomonas hengshuiensis</name>
    <dbReference type="NCBI Taxonomy" id="1609977"/>
    <lineage>
        <taxon>Bacteria</taxon>
        <taxon>Pseudomonadati</taxon>
        <taxon>Pseudomonadota</taxon>
        <taxon>Alphaproteobacteria</taxon>
        <taxon>Sphingomonadales</taxon>
        <taxon>Sphingomonadaceae</taxon>
        <taxon>Sphingomonas</taxon>
    </lineage>
</organism>
<sequence>MRRKTRNEILIVGLFGTLVLGGLIAAGYWESRIEPATRGTVVATPLSDRQALERRRGRMAEPAIADTTAQ</sequence>
<reference evidence="1 2" key="1">
    <citation type="submission" date="2017-08" db="EMBL/GenBank/DDBJ databases">
        <title>Infants hospitalized years apart are colonized by the same room-sourced microbial strains.</title>
        <authorList>
            <person name="Brooks B."/>
            <person name="Olm M.R."/>
            <person name="Firek B.A."/>
            <person name="Baker R."/>
            <person name="Thomas B.C."/>
            <person name="Morowitz M.J."/>
            <person name="Banfield J.F."/>
        </authorList>
    </citation>
    <scope>NUCLEOTIDE SEQUENCE [LARGE SCALE GENOMIC DNA]</scope>
    <source>
        <strain evidence="1">S2_018_000_R3_110</strain>
    </source>
</reference>
<evidence type="ECO:0000313" key="1">
    <source>
        <dbReference type="EMBL" id="PZO79533.1"/>
    </source>
</evidence>
<accession>A0A2W4ZB19</accession>
<gene>
    <name evidence="1" type="ORF">DI632_04175</name>
</gene>
<protein>
    <submittedName>
        <fullName evidence="1">Uncharacterized protein</fullName>
    </submittedName>
</protein>